<keyword evidence="8" id="KW-1185">Reference proteome</keyword>
<dbReference type="GO" id="GO:0043023">
    <property type="term" value="F:ribosomal large subunit binding"/>
    <property type="evidence" value="ECO:0007669"/>
    <property type="project" value="InterPro"/>
</dbReference>
<feature type="domain" description="RNA-binding S4" evidence="6">
    <location>
        <begin position="15"/>
        <end position="72"/>
    </location>
</feature>
<sequence length="140" mass="16020">MGNKSSKQNPTSQAMRLDKWLWAARFFKTRSLARSMIENGKIKYNGQRCKASRTVEVGALLTIQQGFDEKQISVLGLSDNRLSAPLAQELYQESAESIKKRSEQAELRKLQHSVNPRPDSKPDKKQRRQLIEAKQHKLGQ</sequence>
<feature type="compositionally biased region" description="Basic and acidic residues" evidence="5">
    <location>
        <begin position="118"/>
        <end position="140"/>
    </location>
</feature>
<evidence type="ECO:0000259" key="6">
    <source>
        <dbReference type="SMART" id="SM00363"/>
    </source>
</evidence>
<name>W7QTQ3_9ALTE</name>
<evidence type="ECO:0000256" key="3">
    <source>
        <dbReference type="ARBA" id="ARBA00023125"/>
    </source>
</evidence>
<dbReference type="Proteomes" id="UP000019276">
    <property type="component" value="Unassembled WGS sequence"/>
</dbReference>
<evidence type="ECO:0000256" key="1">
    <source>
        <dbReference type="ARBA" id="ARBA00008396"/>
    </source>
</evidence>
<organism evidence="7 8">
    <name type="scientific">Catenovulum agarivorans DS-2</name>
    <dbReference type="NCBI Taxonomy" id="1328313"/>
    <lineage>
        <taxon>Bacteria</taxon>
        <taxon>Pseudomonadati</taxon>
        <taxon>Pseudomonadota</taxon>
        <taxon>Gammaproteobacteria</taxon>
        <taxon>Alteromonadales</taxon>
        <taxon>Alteromonadaceae</taxon>
        <taxon>Catenovulum</taxon>
    </lineage>
</organism>
<dbReference type="OrthoDB" id="9797176at2"/>
<comment type="caution">
    <text evidence="7">The sequence shown here is derived from an EMBL/GenBank/DDBJ whole genome shotgun (WGS) entry which is preliminary data.</text>
</comment>
<dbReference type="STRING" id="1328313.DS2_05205"/>
<dbReference type="GO" id="GO:0003677">
    <property type="term" value="F:DNA binding"/>
    <property type="evidence" value="ECO:0007669"/>
    <property type="project" value="UniProtKB-KW"/>
</dbReference>
<dbReference type="eggNOG" id="COG1188">
    <property type="taxonomic scope" value="Bacteria"/>
</dbReference>
<evidence type="ECO:0000256" key="5">
    <source>
        <dbReference type="SAM" id="MobiDB-lite"/>
    </source>
</evidence>
<dbReference type="Gene3D" id="3.10.290.10">
    <property type="entry name" value="RNA-binding S4 domain"/>
    <property type="match status" value="1"/>
</dbReference>
<dbReference type="InterPro" id="IPR002942">
    <property type="entry name" value="S4_RNA-bd"/>
</dbReference>
<dbReference type="CDD" id="cd00165">
    <property type="entry name" value="S4"/>
    <property type="match status" value="1"/>
</dbReference>
<gene>
    <name evidence="7" type="ORF">DS2_05205</name>
</gene>
<dbReference type="Pfam" id="PF01479">
    <property type="entry name" value="S4"/>
    <property type="match status" value="1"/>
</dbReference>
<keyword evidence="3 4" id="KW-0238">DNA-binding</keyword>
<feature type="region of interest" description="Disordered" evidence="5">
    <location>
        <begin position="102"/>
        <end position="140"/>
    </location>
</feature>
<dbReference type="PIRSF" id="PIRSF016821">
    <property type="entry name" value="HSP15"/>
    <property type="match status" value="1"/>
</dbReference>
<comment type="similarity">
    <text evidence="1 4">Belongs to the HSP15 family.</text>
</comment>
<dbReference type="GO" id="GO:0034605">
    <property type="term" value="P:cellular response to heat"/>
    <property type="evidence" value="ECO:0007669"/>
    <property type="project" value="InterPro"/>
</dbReference>
<protein>
    <recommendedName>
        <fullName evidence="4">Heat shock protein 15</fullName>
    </recommendedName>
</protein>
<evidence type="ECO:0000256" key="2">
    <source>
        <dbReference type="ARBA" id="ARBA00022884"/>
    </source>
</evidence>
<dbReference type="PATRIC" id="fig|1328313.3.peg.1074"/>
<dbReference type="NCBIfam" id="NF007673">
    <property type="entry name" value="PRK10348.1"/>
    <property type="match status" value="1"/>
</dbReference>
<dbReference type="SUPFAM" id="SSF55174">
    <property type="entry name" value="Alpha-L RNA-binding motif"/>
    <property type="match status" value="1"/>
</dbReference>
<dbReference type="GO" id="GO:0003727">
    <property type="term" value="F:single-stranded RNA binding"/>
    <property type="evidence" value="ECO:0007669"/>
    <property type="project" value="InterPro"/>
</dbReference>
<evidence type="ECO:0000256" key="4">
    <source>
        <dbReference type="PIRNR" id="PIRNR016821"/>
    </source>
</evidence>
<keyword evidence="2 4" id="KW-0694">RNA-binding</keyword>
<accession>W7QTQ3</accession>
<evidence type="ECO:0000313" key="7">
    <source>
        <dbReference type="EMBL" id="EWH11228.1"/>
    </source>
</evidence>
<dbReference type="RefSeq" id="WP_035013595.1">
    <property type="nucleotide sequence ID" value="NZ_ARZY01000006.1"/>
</dbReference>
<dbReference type="PROSITE" id="PS50889">
    <property type="entry name" value="S4"/>
    <property type="match status" value="1"/>
</dbReference>
<dbReference type="InterPro" id="IPR036986">
    <property type="entry name" value="S4_RNA-bd_sf"/>
</dbReference>
<keyword evidence="7" id="KW-0346">Stress response</keyword>
<reference evidence="7 8" key="1">
    <citation type="journal article" date="2014" name="Genome Announc.">
        <title>Draft Genome Sequence of the Agar-Degrading Bacterium Catenovulum sp. Strain DS-2, Isolated from Intestines of Haliotis diversicolor.</title>
        <authorList>
            <person name="Shan D."/>
            <person name="Li X."/>
            <person name="Gu Z."/>
            <person name="Wei G."/>
            <person name="Gao Z."/>
            <person name="Shao Z."/>
        </authorList>
    </citation>
    <scope>NUCLEOTIDE SEQUENCE [LARGE SCALE GENOMIC DNA]</scope>
    <source>
        <strain evidence="7 8">DS-2</strain>
    </source>
</reference>
<dbReference type="SMART" id="SM00363">
    <property type="entry name" value="S4"/>
    <property type="match status" value="1"/>
</dbReference>
<dbReference type="AlphaFoldDB" id="W7QTQ3"/>
<dbReference type="EMBL" id="ARZY01000006">
    <property type="protein sequence ID" value="EWH11228.1"/>
    <property type="molecule type" value="Genomic_DNA"/>
</dbReference>
<evidence type="ECO:0000313" key="8">
    <source>
        <dbReference type="Proteomes" id="UP000019276"/>
    </source>
</evidence>
<dbReference type="InterPro" id="IPR025708">
    <property type="entry name" value="HSP15"/>
</dbReference>
<proteinExistence type="inferred from homology"/>